<organism evidence="2">
    <name type="scientific">Fervidicoccus fontis</name>
    <dbReference type="NCBI Taxonomy" id="683846"/>
    <lineage>
        <taxon>Archaea</taxon>
        <taxon>Thermoproteota</taxon>
        <taxon>Thermoprotei</taxon>
        <taxon>Fervidicoccales</taxon>
        <taxon>Fervidicoccaceae</taxon>
        <taxon>Fervidicoccus</taxon>
    </lineage>
</organism>
<keyword evidence="1" id="KW-0472">Membrane</keyword>
<keyword evidence="1" id="KW-0812">Transmembrane</keyword>
<proteinExistence type="predicted"/>
<evidence type="ECO:0000313" key="2">
    <source>
        <dbReference type="EMBL" id="HDS10560.1"/>
    </source>
</evidence>
<name>A0A7C1E2K3_9CREN</name>
<protein>
    <recommendedName>
        <fullName evidence="3">Flagellin</fullName>
    </recommendedName>
</protein>
<dbReference type="EMBL" id="DSDY01000096">
    <property type="protein sequence ID" value="HDS10560.1"/>
    <property type="molecule type" value="Genomic_DNA"/>
</dbReference>
<dbReference type="AlphaFoldDB" id="A0A7C1E2K3"/>
<comment type="caution">
    <text evidence="2">The sequence shown here is derived from an EMBL/GenBank/DDBJ whole genome shotgun (WGS) entry which is preliminary data.</text>
</comment>
<evidence type="ECO:0008006" key="3">
    <source>
        <dbReference type="Google" id="ProtNLM"/>
    </source>
</evidence>
<sequence>MTSRVSRGVSELTATVLLALIIIAAGGLVLINYYSSWSSEWHLYASSYQKVLSMVNEAVVDLVYGYYSVSEGAIHLVLSVGNGGVAIDTVYINESIYWHRGDPGLTVNGVQRSDGSLPSSAALVELVISRGISVAPGSELSVKIATQAGNTYVFKVVARG</sequence>
<reference evidence="2" key="1">
    <citation type="journal article" date="2020" name="mSystems">
        <title>Genome- and Community-Level Interaction Insights into Carbon Utilization and Element Cycling Functions of Hydrothermarchaeota in Hydrothermal Sediment.</title>
        <authorList>
            <person name="Zhou Z."/>
            <person name="Liu Y."/>
            <person name="Xu W."/>
            <person name="Pan J."/>
            <person name="Luo Z.H."/>
            <person name="Li M."/>
        </authorList>
    </citation>
    <scope>NUCLEOTIDE SEQUENCE [LARGE SCALE GENOMIC DNA]</scope>
    <source>
        <strain evidence="2">SpSt-123</strain>
    </source>
</reference>
<gene>
    <name evidence="2" type="ORF">ENO04_02910</name>
</gene>
<accession>A0A7C1E2K3</accession>
<keyword evidence="1" id="KW-1133">Transmembrane helix</keyword>
<feature type="transmembrane region" description="Helical" evidence="1">
    <location>
        <begin position="12"/>
        <end position="34"/>
    </location>
</feature>
<evidence type="ECO:0000256" key="1">
    <source>
        <dbReference type="SAM" id="Phobius"/>
    </source>
</evidence>